<dbReference type="InterPro" id="IPR021109">
    <property type="entry name" value="Peptidase_aspartic_dom_sf"/>
</dbReference>
<dbReference type="SUPFAM" id="SSF50156">
    <property type="entry name" value="PDZ domain-like"/>
    <property type="match status" value="1"/>
</dbReference>
<organism evidence="4 5">
    <name type="scientific">Fulvitalea axinellae</name>
    <dbReference type="NCBI Taxonomy" id="1182444"/>
    <lineage>
        <taxon>Bacteria</taxon>
        <taxon>Pseudomonadati</taxon>
        <taxon>Bacteroidota</taxon>
        <taxon>Cytophagia</taxon>
        <taxon>Cytophagales</taxon>
        <taxon>Persicobacteraceae</taxon>
        <taxon>Fulvitalea</taxon>
    </lineage>
</organism>
<feature type="domain" description="Peptidase A2" evidence="3">
    <location>
        <begin position="60"/>
        <end position="96"/>
    </location>
</feature>
<evidence type="ECO:0000259" key="3">
    <source>
        <dbReference type="PROSITE" id="PS50175"/>
    </source>
</evidence>
<protein>
    <recommendedName>
        <fullName evidence="6">PDZ domain-containing protein</fullName>
    </recommendedName>
</protein>
<dbReference type="AlphaFoldDB" id="A0AAU9CU12"/>
<name>A0AAU9CU12_9BACT</name>
<evidence type="ECO:0000313" key="4">
    <source>
        <dbReference type="EMBL" id="BDD10547.1"/>
    </source>
</evidence>
<dbReference type="Pfam" id="PF17820">
    <property type="entry name" value="PDZ_6"/>
    <property type="match status" value="1"/>
</dbReference>
<evidence type="ECO:0000259" key="2">
    <source>
        <dbReference type="PROSITE" id="PS50106"/>
    </source>
</evidence>
<dbReference type="Proteomes" id="UP001348817">
    <property type="component" value="Chromosome"/>
</dbReference>
<dbReference type="Gene3D" id="2.30.42.10">
    <property type="match status" value="1"/>
</dbReference>
<proteinExistence type="predicted"/>
<dbReference type="SMART" id="SM00228">
    <property type="entry name" value="PDZ"/>
    <property type="match status" value="1"/>
</dbReference>
<dbReference type="GO" id="GO:0006508">
    <property type="term" value="P:proteolysis"/>
    <property type="evidence" value="ECO:0007669"/>
    <property type="project" value="InterPro"/>
</dbReference>
<keyword evidence="5" id="KW-1185">Reference proteome</keyword>
<dbReference type="InterPro" id="IPR001478">
    <property type="entry name" value="PDZ"/>
</dbReference>
<evidence type="ECO:0000256" key="1">
    <source>
        <dbReference type="ARBA" id="ARBA00022801"/>
    </source>
</evidence>
<feature type="domain" description="PDZ" evidence="2">
    <location>
        <begin position="344"/>
        <end position="386"/>
    </location>
</feature>
<dbReference type="InterPro" id="IPR036034">
    <property type="entry name" value="PDZ_sf"/>
</dbReference>
<accession>A0AAU9CU12</accession>
<keyword evidence="1" id="KW-0378">Hydrolase</keyword>
<dbReference type="Gene3D" id="2.40.70.10">
    <property type="entry name" value="Acid Proteases"/>
    <property type="match status" value="2"/>
</dbReference>
<dbReference type="InterPro" id="IPR041489">
    <property type="entry name" value="PDZ_6"/>
</dbReference>
<gene>
    <name evidence="4" type="ORF">FUAX_29790</name>
</gene>
<dbReference type="KEGG" id="fax:FUAX_29790"/>
<dbReference type="EMBL" id="AP025314">
    <property type="protein sequence ID" value="BDD10547.1"/>
    <property type="molecule type" value="Genomic_DNA"/>
</dbReference>
<dbReference type="GO" id="GO:0004190">
    <property type="term" value="F:aspartic-type endopeptidase activity"/>
    <property type="evidence" value="ECO:0007669"/>
    <property type="project" value="InterPro"/>
</dbReference>
<sequence length="418" mass="47958">MIVQPKKLGLLLFVSIFLHLGASAQKRSWLFKKKETVDIPFELVNNLMLVPLKINSTDSLRFILDTGVSTTILTNGSVIDTTELNRTRRITLHGMGEDLSIEALITFGNKLEIESLKMTRQAIICLDSKYINLSEKMGTKVDGIMSFNLFKNHLVYIDYTKKIIHLHPHSAMRRRFFRKMDMLPLKIRNGKPFMEVTCTYSDGHERSVNLLVDSGASHALWLKPDGRESELSYGLSDTVFLGTGLSGAVNGYYSKLPKIAMNSYKLRNVSVAFPTKESYSGHYEQLKRDGSLGSEILRRYHVLFDYRGERMLFRRNKHFREPFRRNLSGLEIIVPFVGLPIYEISHIRPDSPASQAGLKVGDQLLEINHKNTLTLDLSDIQSILERREGRFIKLVLLRNGKKIYSEFKLQEFVKQRPM</sequence>
<evidence type="ECO:0000313" key="5">
    <source>
        <dbReference type="Proteomes" id="UP001348817"/>
    </source>
</evidence>
<dbReference type="PROSITE" id="PS50106">
    <property type="entry name" value="PDZ"/>
    <property type="match status" value="1"/>
</dbReference>
<dbReference type="InterPro" id="IPR001995">
    <property type="entry name" value="Peptidase_A2_cat"/>
</dbReference>
<dbReference type="PROSITE" id="PS50175">
    <property type="entry name" value="ASP_PROT_RETROV"/>
    <property type="match status" value="1"/>
</dbReference>
<reference evidence="4 5" key="1">
    <citation type="submission" date="2021-12" db="EMBL/GenBank/DDBJ databases">
        <title>Genome sequencing of bacteria with rrn-lacking chromosome and rrn-plasmid.</title>
        <authorList>
            <person name="Anda M."/>
            <person name="Iwasaki W."/>
        </authorList>
    </citation>
    <scope>NUCLEOTIDE SEQUENCE [LARGE SCALE GENOMIC DNA]</scope>
    <source>
        <strain evidence="4 5">DSM 100852</strain>
    </source>
</reference>
<evidence type="ECO:0008006" key="6">
    <source>
        <dbReference type="Google" id="ProtNLM"/>
    </source>
</evidence>